<feature type="transmembrane region" description="Helical" evidence="2">
    <location>
        <begin position="361"/>
        <end position="386"/>
    </location>
</feature>
<dbReference type="InParanoid" id="A0A061E2A4"/>
<dbReference type="Gramene" id="EOX96413">
    <property type="protein sequence ID" value="EOX96413"/>
    <property type="gene ID" value="TCM_005661"/>
</dbReference>
<dbReference type="FunCoup" id="A0A061E2A4">
    <property type="interactions" value="17"/>
</dbReference>
<keyword evidence="2" id="KW-1133">Transmembrane helix</keyword>
<sequence>MANLEQEIAPLGENNDRPKDLDSNISEKSVGLRDECCIYKVSRRIRAANDEAYTPQLTSIGPVHHEKNFESYMEKEVQRIYRCYDIQFVFGLEASKFKKIILRDAIFIIVLFLVKVGEHIIDEDDNFLIRRVLLTVELSTDLMLLENQLPFFVFEDLYYLAFGNTGKPFLYLDYHFFNVYRSLSFEEKKVAHFTDLIRYDAVKNCPSISHLAWQNTYNATMLREAGVKFKRTYRFGKVKFEKRVLEFPFICVTYETDITFRNLIAFEQCHYSNDAHFASYVQLLDSLIDPEEDVDILVKEGIIKNKLGSSTALANMINNLAVGIVNISFVYGDIGWNLNNYYANSWNRIMATLKHVYFNDLWRGTAIVAASIVVLLTITQTLLAILDRAMLTK</sequence>
<evidence type="ECO:0000256" key="1">
    <source>
        <dbReference type="SAM" id="MobiDB-lite"/>
    </source>
</evidence>
<keyword evidence="2" id="KW-0812">Transmembrane</keyword>
<proteinExistence type="predicted"/>
<gene>
    <name evidence="3" type="ORF">TCM_005661</name>
</gene>
<feature type="region of interest" description="Disordered" evidence="1">
    <location>
        <begin position="1"/>
        <end position="24"/>
    </location>
</feature>
<dbReference type="OMA" id="ENTEWII"/>
<dbReference type="InterPro" id="IPR004158">
    <property type="entry name" value="DUF247_pln"/>
</dbReference>
<dbReference type="eggNOG" id="ENOG502RX9W">
    <property type="taxonomic scope" value="Eukaryota"/>
</dbReference>
<evidence type="ECO:0000256" key="2">
    <source>
        <dbReference type="SAM" id="Phobius"/>
    </source>
</evidence>
<dbReference type="Pfam" id="PF03140">
    <property type="entry name" value="DUF247"/>
    <property type="match status" value="1"/>
</dbReference>
<protein>
    <submittedName>
        <fullName evidence="3">Uncharacterized protein</fullName>
    </submittedName>
</protein>
<keyword evidence="4" id="KW-1185">Reference proteome</keyword>
<keyword evidence="2" id="KW-0472">Membrane</keyword>
<dbReference type="PANTHER" id="PTHR31170:SF9">
    <property type="entry name" value="PROTEIN, PUTATIVE (DUF247)-RELATED"/>
    <property type="match status" value="1"/>
</dbReference>
<name>A0A061E2A4_THECC</name>
<dbReference type="STRING" id="3641.A0A061E2A4"/>
<dbReference type="Proteomes" id="UP000026915">
    <property type="component" value="Chromosome 1"/>
</dbReference>
<dbReference type="PANTHER" id="PTHR31170">
    <property type="entry name" value="BNAC04G53230D PROTEIN"/>
    <property type="match status" value="1"/>
</dbReference>
<reference evidence="3 4" key="1">
    <citation type="journal article" date="2013" name="Genome Biol.">
        <title>The genome sequence of the most widely cultivated cacao type and its use to identify candidate genes regulating pod color.</title>
        <authorList>
            <person name="Motamayor J.C."/>
            <person name="Mockaitis K."/>
            <person name="Schmutz J."/>
            <person name="Haiminen N."/>
            <person name="Iii D.L."/>
            <person name="Cornejo O."/>
            <person name="Findley S.D."/>
            <person name="Zheng P."/>
            <person name="Utro F."/>
            <person name="Royaert S."/>
            <person name="Saski C."/>
            <person name="Jenkins J."/>
            <person name="Podicheti R."/>
            <person name="Zhao M."/>
            <person name="Scheffler B.E."/>
            <person name="Stack J.C."/>
            <person name="Feltus F.A."/>
            <person name="Mustiga G.M."/>
            <person name="Amores F."/>
            <person name="Phillips W."/>
            <person name="Marelli J.P."/>
            <person name="May G.D."/>
            <person name="Shapiro H."/>
            <person name="Ma J."/>
            <person name="Bustamante C.D."/>
            <person name="Schnell R.J."/>
            <person name="Main D."/>
            <person name="Gilbert D."/>
            <person name="Parida L."/>
            <person name="Kuhn D.N."/>
        </authorList>
    </citation>
    <scope>NUCLEOTIDE SEQUENCE [LARGE SCALE GENOMIC DNA]</scope>
    <source>
        <strain evidence="4">cv. Matina 1-6</strain>
    </source>
</reference>
<dbReference type="HOGENOM" id="CLU_020188_0_1_1"/>
<evidence type="ECO:0000313" key="4">
    <source>
        <dbReference type="Proteomes" id="UP000026915"/>
    </source>
</evidence>
<evidence type="ECO:0000313" key="3">
    <source>
        <dbReference type="EMBL" id="EOX96413.1"/>
    </source>
</evidence>
<dbReference type="AlphaFoldDB" id="A0A061E2A4"/>
<accession>A0A061E2A4</accession>
<organism evidence="3 4">
    <name type="scientific">Theobroma cacao</name>
    <name type="common">Cacao</name>
    <name type="synonym">Cocoa</name>
    <dbReference type="NCBI Taxonomy" id="3641"/>
    <lineage>
        <taxon>Eukaryota</taxon>
        <taxon>Viridiplantae</taxon>
        <taxon>Streptophyta</taxon>
        <taxon>Embryophyta</taxon>
        <taxon>Tracheophyta</taxon>
        <taxon>Spermatophyta</taxon>
        <taxon>Magnoliopsida</taxon>
        <taxon>eudicotyledons</taxon>
        <taxon>Gunneridae</taxon>
        <taxon>Pentapetalae</taxon>
        <taxon>rosids</taxon>
        <taxon>malvids</taxon>
        <taxon>Malvales</taxon>
        <taxon>Malvaceae</taxon>
        <taxon>Byttnerioideae</taxon>
        <taxon>Theobroma</taxon>
    </lineage>
</organism>
<dbReference type="EMBL" id="CM001879">
    <property type="protein sequence ID" value="EOX96413.1"/>
    <property type="molecule type" value="Genomic_DNA"/>
</dbReference>